<evidence type="ECO:0000313" key="5">
    <source>
        <dbReference type="Proteomes" id="UP000001549"/>
    </source>
</evidence>
<evidence type="ECO:0000313" key="4">
    <source>
        <dbReference type="EMBL" id="AEH08601.1"/>
    </source>
</evidence>
<feature type="transmembrane region" description="Helical" evidence="2">
    <location>
        <begin position="72"/>
        <end position="91"/>
    </location>
</feature>
<organism evidence="4 5">
    <name type="scientific">Candidatus Protofrankia datiscae</name>
    <dbReference type="NCBI Taxonomy" id="2716812"/>
    <lineage>
        <taxon>Bacteria</taxon>
        <taxon>Bacillati</taxon>
        <taxon>Actinomycetota</taxon>
        <taxon>Actinomycetes</taxon>
        <taxon>Frankiales</taxon>
        <taxon>Frankiaceae</taxon>
        <taxon>Protofrankia</taxon>
    </lineage>
</organism>
<protein>
    <recommendedName>
        <fullName evidence="3">DUF4350 domain-containing protein</fullName>
    </recommendedName>
</protein>
<dbReference type="Pfam" id="PF14258">
    <property type="entry name" value="DUF4350"/>
    <property type="match status" value="1"/>
</dbReference>
<evidence type="ECO:0000259" key="3">
    <source>
        <dbReference type="Pfam" id="PF14258"/>
    </source>
</evidence>
<accession>F8B2J6</accession>
<evidence type="ECO:0000256" key="1">
    <source>
        <dbReference type="SAM" id="MobiDB-lite"/>
    </source>
</evidence>
<dbReference type="AlphaFoldDB" id="F8B2J6"/>
<proteinExistence type="predicted"/>
<feature type="region of interest" description="Disordered" evidence="1">
    <location>
        <begin position="31"/>
        <end position="67"/>
    </location>
</feature>
<keyword evidence="2" id="KW-0472">Membrane</keyword>
<sequence length="489" mass="50936">MLPALRLPALRHGLCQRGALSRRTDPCTLCLRRSRPHRSRPHRSRSRRPLPRRHRAPGTGHRRLDPRARRNIRVTAVLILLVAICTTLAVMSDSSNGRPLDPGSADPDGTMALAQLMQAHGVAVTSTNDLAEAVNESDPADVTIVLTHPQRAPGQALDGLAHLAGQGADVVLLEPDAAVVDALGLPVTVASRVPSGTPAPRCQLPEATAAGAVTLGGRSGFRAAGPDAAEVTTCYPVGSASALVVVPAPRTPGRPPAPSGPGRFVLVGNAGFMTNDRLDEQGNAALAIGLLNRHRTLSWVTPQLGAPDAVARRSLLDLLPDRVPLACLQLGLAMVVLALWRGRRLGPPVPEPLPVVVRAAETVEGRGRLYAAAQARDLAAAVLRATARGRLTERLGLPTRARPAHPGDTGQPEADPTALVASVAARTGRSPMEITLLLYGSGMSQDALAAVRTAPTAGVTDEALVALVDQLDALDRQVAAGSDRQVAAG</sequence>
<keyword evidence="2" id="KW-0812">Transmembrane</keyword>
<dbReference type="Proteomes" id="UP000001549">
    <property type="component" value="Chromosome"/>
</dbReference>
<dbReference type="RefSeq" id="WP_013872579.1">
    <property type="nucleotide sequence ID" value="NC_015656.1"/>
</dbReference>
<dbReference type="STRING" id="656024.FsymDg_1101"/>
<evidence type="ECO:0000256" key="2">
    <source>
        <dbReference type="SAM" id="Phobius"/>
    </source>
</evidence>
<dbReference type="EMBL" id="CP002801">
    <property type="protein sequence ID" value="AEH08601.1"/>
    <property type="molecule type" value="Genomic_DNA"/>
</dbReference>
<reference evidence="4 5" key="1">
    <citation type="submission" date="2011-05" db="EMBL/GenBank/DDBJ databases">
        <title>Complete sequence of chromosome of Frankia symbiont of Datisca glomerata.</title>
        <authorList>
            <consortium name="US DOE Joint Genome Institute"/>
            <person name="Lucas S."/>
            <person name="Han J."/>
            <person name="Lapidus A."/>
            <person name="Cheng J.-F."/>
            <person name="Goodwin L."/>
            <person name="Pitluck S."/>
            <person name="Peters L."/>
            <person name="Mikhailova N."/>
            <person name="Chertkov O."/>
            <person name="Teshima H."/>
            <person name="Han C."/>
            <person name="Tapia R."/>
            <person name="Land M."/>
            <person name="Hauser L."/>
            <person name="Kyrpides N."/>
            <person name="Ivanova N."/>
            <person name="Pagani I."/>
            <person name="Berry A."/>
            <person name="Pawlowski K."/>
            <person name="Persson T."/>
            <person name="Vanden Heuvel B."/>
            <person name="Benson D."/>
            <person name="Woyke T."/>
        </authorList>
    </citation>
    <scope>NUCLEOTIDE SEQUENCE [LARGE SCALE GENOMIC DNA]</scope>
    <source>
        <strain evidence="5">4085684</strain>
    </source>
</reference>
<dbReference type="HOGENOM" id="CLU_037015_0_1_11"/>
<keyword evidence="2" id="KW-1133">Transmembrane helix</keyword>
<dbReference type="KEGG" id="fsy:FsymDg_1101"/>
<dbReference type="eggNOG" id="ENOG502ZY4N">
    <property type="taxonomic scope" value="Bacteria"/>
</dbReference>
<name>F8B2J6_9ACTN</name>
<dbReference type="InterPro" id="IPR025646">
    <property type="entry name" value="DUF4350"/>
</dbReference>
<keyword evidence="5" id="KW-1185">Reference proteome</keyword>
<feature type="domain" description="DUF4350" evidence="3">
    <location>
        <begin position="103"/>
        <end position="291"/>
    </location>
</feature>
<feature type="region of interest" description="Disordered" evidence="1">
    <location>
        <begin position="394"/>
        <end position="416"/>
    </location>
</feature>
<gene>
    <name evidence="4" type="ordered locus">FsymDg_1101</name>
</gene>
<feature type="compositionally biased region" description="Basic residues" evidence="1">
    <location>
        <begin position="32"/>
        <end position="56"/>
    </location>
</feature>